<feature type="region of interest" description="Disordered" evidence="2">
    <location>
        <begin position="1"/>
        <end position="96"/>
    </location>
</feature>
<evidence type="ECO:0000256" key="1">
    <source>
        <dbReference type="SAM" id="Coils"/>
    </source>
</evidence>
<feature type="compositionally biased region" description="Basic and acidic residues" evidence="2">
    <location>
        <begin position="272"/>
        <end position="283"/>
    </location>
</feature>
<sequence length="450" mass="50214">MNISPNNEEIHNPSTRSEGNLTTPSPGKSDSIASIKSGKSTRRRSTVSSKGPSARTKGLNFNVAISPAVSTTSPPMETSGRIQSSHSDSHANYLNQSSSDDLKYDLQIPSSEKLYNLDIEEQLRLLALKEMSIVETKDSISDLTNRLRRFERELHQLREVIQRSLYKEISASGRDSFASNSTSSNNPPQRRNSANPREEAIANTKNGSRRRNISVSSIGRRSFEAENEASQNNDNRKSKIWTNLSKPLTLIQQFDNMLQNEFERSLIPNHPTSEEMDNREHFPRSSQDSNSTSSSMSSPLKFKVDHSKSSITNLDELNYDTTHDSVTPKAERADDDMFQAVSTSLWSFVNDVKQNVLASLGEENHSINSTTDLGENQTASQPGIEQGDSSGLSSSMSEMQILTDEQRNHIKDTDFEANNSDYDSNNDAENTVRLEGEKQTISNVRRKSLN</sequence>
<feature type="compositionally biased region" description="Polar residues" evidence="2">
    <location>
        <begin position="177"/>
        <end position="195"/>
    </location>
</feature>
<feature type="compositionally biased region" description="Basic and acidic residues" evidence="2">
    <location>
        <begin position="404"/>
        <end position="414"/>
    </location>
</feature>
<feature type="compositionally biased region" description="Low complexity" evidence="2">
    <location>
        <begin position="285"/>
        <end position="298"/>
    </location>
</feature>
<dbReference type="AlphaFoldDB" id="G8YTX5"/>
<dbReference type="OrthoDB" id="4036304at2759"/>
<proteinExistence type="predicted"/>
<dbReference type="EMBL" id="FO082059">
    <property type="protein sequence ID" value="CCE72815.1"/>
    <property type="molecule type" value="Genomic_DNA"/>
</dbReference>
<keyword evidence="1" id="KW-0175">Coiled coil</keyword>
<name>G8YTX5_PICSO</name>
<feature type="compositionally biased region" description="Low complexity" evidence="2">
    <location>
        <begin position="416"/>
        <end position="429"/>
    </location>
</feature>
<dbReference type="Proteomes" id="UP000005222">
    <property type="component" value="Chromosome B"/>
</dbReference>
<accession>G8YTX5</accession>
<protein>
    <submittedName>
        <fullName evidence="4">Piso0_000409 protein</fullName>
    </submittedName>
</protein>
<feature type="coiled-coil region" evidence="1">
    <location>
        <begin position="133"/>
        <end position="160"/>
    </location>
</feature>
<dbReference type="EMBL" id="FO082058">
    <property type="protein sequence ID" value="CCE73376.1"/>
    <property type="molecule type" value="Genomic_DNA"/>
</dbReference>
<reference evidence="4" key="1">
    <citation type="submission" date="2011-10" db="EMBL/GenBank/DDBJ databases">
        <authorList>
            <person name="Genoscope - CEA"/>
        </authorList>
    </citation>
    <scope>NUCLEOTIDE SEQUENCE</scope>
    <source>
        <strain evidence="4">CBS 7064</strain>
    </source>
</reference>
<feature type="region of interest" description="Disordered" evidence="2">
    <location>
        <begin position="268"/>
        <end position="301"/>
    </location>
</feature>
<feature type="region of interest" description="Disordered" evidence="2">
    <location>
        <begin position="367"/>
        <end position="450"/>
    </location>
</feature>
<feature type="compositionally biased region" description="Polar residues" evidence="2">
    <location>
        <begin position="367"/>
        <end position="383"/>
    </location>
</feature>
<dbReference type="Proteomes" id="UP000005222">
    <property type="component" value="Chromosome A"/>
</dbReference>
<reference evidence="5" key="2">
    <citation type="journal article" date="2012" name="G3 (Bethesda)">
        <title>Pichia sorbitophila, an interspecies yeast hybrid reveals early steps of genome resolution following polyploidization.</title>
        <authorList>
            <person name="Leh Louis V."/>
            <person name="Despons L."/>
            <person name="Friedrich A."/>
            <person name="Martin T."/>
            <person name="Durrens P."/>
            <person name="Casaregola S."/>
            <person name="Neuveglise C."/>
            <person name="Fairhead C."/>
            <person name="Marck C."/>
            <person name="Cruz J.A."/>
            <person name="Straub M.L."/>
            <person name="Kugler V."/>
            <person name="Sacerdot C."/>
            <person name="Uzunov Z."/>
            <person name="Thierry A."/>
            <person name="Weiss S."/>
            <person name="Bleykasten C."/>
            <person name="De Montigny J."/>
            <person name="Jacques N."/>
            <person name="Jung P."/>
            <person name="Lemaire M."/>
            <person name="Mallet S."/>
            <person name="Morel G."/>
            <person name="Richard G.F."/>
            <person name="Sarkar A."/>
            <person name="Savel G."/>
            <person name="Schacherer J."/>
            <person name="Seret M.L."/>
            <person name="Talla E."/>
            <person name="Samson G."/>
            <person name="Jubin C."/>
            <person name="Poulain J."/>
            <person name="Vacherie B."/>
            <person name="Barbe V."/>
            <person name="Pelletier E."/>
            <person name="Sherman D.J."/>
            <person name="Westhof E."/>
            <person name="Weissenbach J."/>
            <person name="Baret P.V."/>
            <person name="Wincker P."/>
            <person name="Gaillardin C."/>
            <person name="Dujon B."/>
            <person name="Souciet J.L."/>
        </authorList>
    </citation>
    <scope>NUCLEOTIDE SEQUENCE [LARGE SCALE GENOMIC DNA]</scope>
    <source>
        <strain evidence="5">ATCC MYA-4447 / BCRC 22081 / CBS 7064 / NBRC 10061 / NRRL Y-12695</strain>
    </source>
</reference>
<evidence type="ECO:0000313" key="5">
    <source>
        <dbReference type="Proteomes" id="UP000005222"/>
    </source>
</evidence>
<dbReference type="HOGENOM" id="CLU_046869_1_0_1"/>
<keyword evidence="5" id="KW-1185">Reference proteome</keyword>
<feature type="compositionally biased region" description="Polar residues" evidence="2">
    <location>
        <begin position="1"/>
        <end position="32"/>
    </location>
</feature>
<evidence type="ECO:0000313" key="4">
    <source>
        <dbReference type="EMBL" id="CCE73376.1"/>
    </source>
</evidence>
<evidence type="ECO:0000313" key="3">
    <source>
        <dbReference type="EMBL" id="CCE72815.1"/>
    </source>
</evidence>
<feature type="compositionally biased region" description="Polar residues" evidence="2">
    <location>
        <begin position="68"/>
        <end position="96"/>
    </location>
</feature>
<dbReference type="eggNOG" id="ENOG502SETW">
    <property type="taxonomic scope" value="Eukaryota"/>
</dbReference>
<dbReference type="InParanoid" id="G8YTX5"/>
<dbReference type="OMA" id="EMCIVEL"/>
<dbReference type="FunCoup" id="G8YTX5">
    <property type="interactions" value="22"/>
</dbReference>
<organism evidence="4 5">
    <name type="scientific">Pichia sorbitophila (strain ATCC MYA-4447 / BCRC 22081 / CBS 7064 / NBRC 10061 / NRRL Y-12695)</name>
    <name type="common">Hybrid yeast</name>
    <dbReference type="NCBI Taxonomy" id="559304"/>
    <lineage>
        <taxon>Eukaryota</taxon>
        <taxon>Fungi</taxon>
        <taxon>Dikarya</taxon>
        <taxon>Ascomycota</taxon>
        <taxon>Saccharomycotina</taxon>
        <taxon>Pichiomycetes</taxon>
        <taxon>Debaryomycetaceae</taxon>
        <taxon>Millerozyma</taxon>
    </lineage>
</organism>
<feature type="region of interest" description="Disordered" evidence="2">
    <location>
        <begin position="172"/>
        <end position="218"/>
    </location>
</feature>
<gene>
    <name evidence="4" type="primary">Piso0_000409</name>
    <name evidence="3" type="ORF">GNLVRS01_PISO0A08712g</name>
    <name evidence="4" type="ORF">GNLVRS01_PISO0B08779g</name>
</gene>
<evidence type="ECO:0000256" key="2">
    <source>
        <dbReference type="SAM" id="MobiDB-lite"/>
    </source>
</evidence>